<gene>
    <name evidence="2" type="ORF">MSIBF_A2490002</name>
</gene>
<organism evidence="2">
    <name type="scientific">groundwater metagenome</name>
    <dbReference type="NCBI Taxonomy" id="717931"/>
    <lineage>
        <taxon>unclassified sequences</taxon>
        <taxon>metagenomes</taxon>
        <taxon>ecological metagenomes</taxon>
    </lineage>
</organism>
<evidence type="ECO:0000259" key="1">
    <source>
        <dbReference type="Pfam" id="PF13592"/>
    </source>
</evidence>
<name>A0A098E966_9ZZZZ</name>
<dbReference type="EMBL" id="CCXY01000167">
    <property type="protein sequence ID" value="CEG12582.1"/>
    <property type="molecule type" value="Genomic_DNA"/>
</dbReference>
<feature type="domain" description="Winged helix-turn helix" evidence="1">
    <location>
        <begin position="33"/>
        <end position="86"/>
    </location>
</feature>
<dbReference type="InterPro" id="IPR025959">
    <property type="entry name" value="Winged_HTH_dom"/>
</dbReference>
<reference evidence="2" key="1">
    <citation type="submission" date="2014-09" db="EMBL/GenBank/DDBJ databases">
        <authorList>
            <person name="Probst J Alexander"/>
        </authorList>
    </citation>
    <scope>NUCLEOTIDE SEQUENCE</scope>
</reference>
<protein>
    <submittedName>
        <fullName evidence="2">Transposase</fullName>
    </submittedName>
</protein>
<sequence length="122" mass="14010">MALKKIKFYQPQSKLKQYSTTFEDYFREHPPATVKEAMAKIEELTGIKLSENRVRVFLKSIGMKPRKVGMIPAKADTEKQEAFLKKELDPSLEEAKKGQRVFFFVDAAHFVLAPFLGQCPKT</sequence>
<dbReference type="Pfam" id="PF13592">
    <property type="entry name" value="HTH_33"/>
    <property type="match status" value="1"/>
</dbReference>
<evidence type="ECO:0000313" key="2">
    <source>
        <dbReference type="EMBL" id="CEG12582.1"/>
    </source>
</evidence>
<accession>A0A098E966</accession>
<proteinExistence type="predicted"/>
<dbReference type="AlphaFoldDB" id="A0A098E966"/>